<feature type="compositionally biased region" description="Low complexity" evidence="1">
    <location>
        <begin position="70"/>
        <end position="97"/>
    </location>
</feature>
<accession>A0A368F183</accession>
<dbReference type="EMBL" id="JOJR01016769">
    <property type="protein sequence ID" value="RCN24779.1"/>
    <property type="molecule type" value="Genomic_DNA"/>
</dbReference>
<reference evidence="2 3" key="1">
    <citation type="submission" date="2014-10" db="EMBL/GenBank/DDBJ databases">
        <title>Draft genome of the hookworm Ancylostoma caninum.</title>
        <authorList>
            <person name="Mitreva M."/>
        </authorList>
    </citation>
    <scope>NUCLEOTIDE SEQUENCE [LARGE SCALE GENOMIC DNA]</scope>
    <source>
        <strain evidence="2 3">Baltimore</strain>
    </source>
</reference>
<feature type="non-terminal residue" evidence="2">
    <location>
        <position position="1"/>
    </location>
</feature>
<proteinExistence type="predicted"/>
<evidence type="ECO:0000256" key="1">
    <source>
        <dbReference type="SAM" id="MobiDB-lite"/>
    </source>
</evidence>
<organism evidence="2 3">
    <name type="scientific">Ancylostoma caninum</name>
    <name type="common">Dog hookworm</name>
    <dbReference type="NCBI Taxonomy" id="29170"/>
    <lineage>
        <taxon>Eukaryota</taxon>
        <taxon>Metazoa</taxon>
        <taxon>Ecdysozoa</taxon>
        <taxon>Nematoda</taxon>
        <taxon>Chromadorea</taxon>
        <taxon>Rhabditida</taxon>
        <taxon>Rhabditina</taxon>
        <taxon>Rhabditomorpha</taxon>
        <taxon>Strongyloidea</taxon>
        <taxon>Ancylostomatidae</taxon>
        <taxon>Ancylostomatinae</taxon>
        <taxon>Ancylostoma</taxon>
    </lineage>
</organism>
<protein>
    <submittedName>
        <fullName evidence="2">Uncharacterized protein</fullName>
    </submittedName>
</protein>
<evidence type="ECO:0000313" key="2">
    <source>
        <dbReference type="EMBL" id="RCN24779.1"/>
    </source>
</evidence>
<comment type="caution">
    <text evidence="2">The sequence shown here is derived from an EMBL/GenBank/DDBJ whole genome shotgun (WGS) entry which is preliminary data.</text>
</comment>
<dbReference type="AlphaFoldDB" id="A0A368F183"/>
<keyword evidence="3" id="KW-1185">Reference proteome</keyword>
<gene>
    <name evidence="2" type="ORF">ANCCAN_29518</name>
</gene>
<dbReference type="Proteomes" id="UP000252519">
    <property type="component" value="Unassembled WGS sequence"/>
</dbReference>
<sequence length="117" mass="12664">LNIAYIAFYFSAPAEQTTTSSVPVLEDEEHFEEFGTRPQVVLPTLNKNDIDEDVMPEIVVPVETVPPPTTQTSTDPPTTAETISSTPSTTTTGADTTSEEIFTTLVNELTGAQKDIM</sequence>
<feature type="region of interest" description="Disordered" evidence="1">
    <location>
        <begin position="63"/>
        <end position="97"/>
    </location>
</feature>
<evidence type="ECO:0000313" key="3">
    <source>
        <dbReference type="Proteomes" id="UP000252519"/>
    </source>
</evidence>
<name>A0A368F183_ANCCA</name>
<dbReference type="OrthoDB" id="5855801at2759"/>